<dbReference type="Gene3D" id="3.40.50.12660">
    <property type="match status" value="1"/>
</dbReference>
<evidence type="ECO:0000313" key="2">
    <source>
        <dbReference type="Proteomes" id="UP001470230"/>
    </source>
</evidence>
<gene>
    <name evidence="1" type="ORF">M9Y10_022676</name>
</gene>
<keyword evidence="2" id="KW-1185">Reference proteome</keyword>
<sequence>MTYVDTPDKKQKHPHYEHQTAKLNAKDNEFSNKEFQKIRKDSTHKHLLKSFGRIAMRLNNKNYSNIQVNDLDKVCFILINTYEDEDSDLGVGPLNDGYLVGLNHHRLGYKVFYLYNPECEEFISYLEFFLKNTEQSLTVFYSGRDSNTSGNHGIEFIDDSLSKYSISSIFSRNCNRKVHVLLITDCISGGSVFDLQSIEHENNSQPLNIISLSVNKADVKGDAEIGKRSHGIFTFYFCKITSETPNISPNRLAERMNPSLKRFSEQLTYEVSNKDLEKSPIFI</sequence>
<dbReference type="Proteomes" id="UP001470230">
    <property type="component" value="Unassembled WGS sequence"/>
</dbReference>
<comment type="caution">
    <text evidence="1">The sequence shown here is derived from an EMBL/GenBank/DDBJ whole genome shotgun (WGS) entry which is preliminary data.</text>
</comment>
<protein>
    <recommendedName>
        <fullName evidence="3">Caspase family p20 domain-containing protein</fullName>
    </recommendedName>
</protein>
<accession>A0ABR2KUW7</accession>
<organism evidence="1 2">
    <name type="scientific">Tritrichomonas musculus</name>
    <dbReference type="NCBI Taxonomy" id="1915356"/>
    <lineage>
        <taxon>Eukaryota</taxon>
        <taxon>Metamonada</taxon>
        <taxon>Parabasalia</taxon>
        <taxon>Tritrichomonadida</taxon>
        <taxon>Tritrichomonadidae</taxon>
        <taxon>Tritrichomonas</taxon>
    </lineage>
</organism>
<evidence type="ECO:0008006" key="3">
    <source>
        <dbReference type="Google" id="ProtNLM"/>
    </source>
</evidence>
<evidence type="ECO:0000313" key="1">
    <source>
        <dbReference type="EMBL" id="KAK8894242.1"/>
    </source>
</evidence>
<reference evidence="1 2" key="1">
    <citation type="submission" date="2024-04" db="EMBL/GenBank/DDBJ databases">
        <title>Tritrichomonas musculus Genome.</title>
        <authorList>
            <person name="Alves-Ferreira E."/>
            <person name="Grigg M."/>
            <person name="Lorenzi H."/>
            <person name="Galac M."/>
        </authorList>
    </citation>
    <scope>NUCLEOTIDE SEQUENCE [LARGE SCALE GENOMIC DNA]</scope>
    <source>
        <strain evidence="1 2">EAF2021</strain>
    </source>
</reference>
<proteinExistence type="predicted"/>
<name>A0ABR2KUW7_9EUKA</name>
<dbReference type="EMBL" id="JAPFFF010000003">
    <property type="protein sequence ID" value="KAK8894242.1"/>
    <property type="molecule type" value="Genomic_DNA"/>
</dbReference>